<evidence type="ECO:0000256" key="1">
    <source>
        <dbReference type="ARBA" id="ARBA00005715"/>
    </source>
</evidence>
<name>A0ABP8C3C9_9FLAO</name>
<dbReference type="GO" id="GO:0016301">
    <property type="term" value="F:kinase activity"/>
    <property type="evidence" value="ECO:0007669"/>
    <property type="project" value="UniProtKB-KW"/>
</dbReference>
<dbReference type="EMBL" id="BAABCA010000002">
    <property type="protein sequence ID" value="GAA4232816.1"/>
    <property type="molecule type" value="Genomic_DNA"/>
</dbReference>
<comment type="caution">
    <text evidence="9">The sequence shown here is derived from an EMBL/GenBank/DDBJ whole genome shotgun (WGS) entry which is preliminary data.</text>
</comment>
<evidence type="ECO:0000259" key="7">
    <source>
        <dbReference type="Pfam" id="PF07005"/>
    </source>
</evidence>
<dbReference type="SUPFAM" id="SSF142764">
    <property type="entry name" value="YgbK-like"/>
    <property type="match status" value="1"/>
</dbReference>
<keyword evidence="5" id="KW-0067">ATP-binding</keyword>
<evidence type="ECO:0000256" key="6">
    <source>
        <dbReference type="ARBA" id="ARBA00023277"/>
    </source>
</evidence>
<keyword evidence="4 9" id="KW-0418">Kinase</keyword>
<protein>
    <submittedName>
        <fullName evidence="9">Four-carbon acid sugar kinase family protein</fullName>
    </submittedName>
</protein>
<dbReference type="Gene3D" id="3.40.50.10840">
    <property type="entry name" value="Putative sugar-binding, N-terminal domain"/>
    <property type="match status" value="1"/>
</dbReference>
<feature type="domain" description="Four-carbon acid sugar kinase N-terminal" evidence="7">
    <location>
        <begin position="36"/>
        <end position="270"/>
    </location>
</feature>
<evidence type="ECO:0000259" key="8">
    <source>
        <dbReference type="Pfam" id="PF17042"/>
    </source>
</evidence>
<evidence type="ECO:0000256" key="2">
    <source>
        <dbReference type="ARBA" id="ARBA00022679"/>
    </source>
</evidence>
<dbReference type="Proteomes" id="UP001501496">
    <property type="component" value="Unassembled WGS sequence"/>
</dbReference>
<feature type="domain" description="Four-carbon acid sugar kinase nucleotide binding" evidence="8">
    <location>
        <begin position="297"/>
        <end position="459"/>
    </location>
</feature>
<keyword evidence="3" id="KW-0547">Nucleotide-binding</keyword>
<evidence type="ECO:0000313" key="9">
    <source>
        <dbReference type="EMBL" id="GAA4232816.1"/>
    </source>
</evidence>
<keyword evidence="2" id="KW-0808">Transferase</keyword>
<proteinExistence type="inferred from homology"/>
<dbReference type="Pfam" id="PF07005">
    <property type="entry name" value="SBD_N"/>
    <property type="match status" value="1"/>
</dbReference>
<dbReference type="InterPro" id="IPR031475">
    <property type="entry name" value="NBD_C"/>
</dbReference>
<dbReference type="InterPro" id="IPR037051">
    <property type="entry name" value="4-carb_acid_sugar_kinase_N_sf"/>
</dbReference>
<gene>
    <name evidence="9" type="ORF">GCM10022291_08370</name>
</gene>
<dbReference type="InterPro" id="IPR010737">
    <property type="entry name" value="4-carb_acid_sugar_kinase_N"/>
</dbReference>
<dbReference type="Gene3D" id="3.40.980.20">
    <property type="entry name" value="Four-carbon acid sugar kinase, nucleotide binding domain"/>
    <property type="match status" value="1"/>
</dbReference>
<evidence type="ECO:0000256" key="5">
    <source>
        <dbReference type="ARBA" id="ARBA00022840"/>
    </source>
</evidence>
<keyword evidence="10" id="KW-1185">Reference proteome</keyword>
<evidence type="ECO:0000256" key="3">
    <source>
        <dbReference type="ARBA" id="ARBA00022741"/>
    </source>
</evidence>
<evidence type="ECO:0000256" key="4">
    <source>
        <dbReference type="ARBA" id="ARBA00022777"/>
    </source>
</evidence>
<comment type="similarity">
    <text evidence="1">Belongs to the four-carbon acid sugar kinase family.</text>
</comment>
<keyword evidence="6" id="KW-0119">Carbohydrate metabolism</keyword>
<accession>A0ABP8C3C9</accession>
<dbReference type="Pfam" id="PF17042">
    <property type="entry name" value="NBD_C"/>
    <property type="match status" value="1"/>
</dbReference>
<organism evidence="9 10">
    <name type="scientific">Postechiella marina</name>
    <dbReference type="NCBI Taxonomy" id="943941"/>
    <lineage>
        <taxon>Bacteria</taxon>
        <taxon>Pseudomonadati</taxon>
        <taxon>Bacteroidota</taxon>
        <taxon>Flavobacteriia</taxon>
        <taxon>Flavobacteriales</taxon>
        <taxon>Flavobacteriaceae</taxon>
        <taxon>Postechiella</taxon>
    </lineage>
</organism>
<dbReference type="InterPro" id="IPR042213">
    <property type="entry name" value="NBD_C_sf"/>
</dbReference>
<evidence type="ECO:0000313" key="10">
    <source>
        <dbReference type="Proteomes" id="UP001501496"/>
    </source>
</evidence>
<dbReference type="RefSeq" id="WP_344786830.1">
    <property type="nucleotide sequence ID" value="NZ_BAABCA010000002.1"/>
</dbReference>
<reference evidence="10" key="1">
    <citation type="journal article" date="2019" name="Int. J. Syst. Evol. Microbiol.">
        <title>The Global Catalogue of Microorganisms (GCM) 10K type strain sequencing project: providing services to taxonomists for standard genome sequencing and annotation.</title>
        <authorList>
            <consortium name="The Broad Institute Genomics Platform"/>
            <consortium name="The Broad Institute Genome Sequencing Center for Infectious Disease"/>
            <person name="Wu L."/>
            <person name="Ma J."/>
        </authorList>
    </citation>
    <scope>NUCLEOTIDE SEQUENCE [LARGE SCALE GENOMIC DNA]</scope>
    <source>
        <strain evidence="10">JCM 17630</strain>
    </source>
</reference>
<sequence>MGTVLSNILKELPEEDKTNYRAINSSLFKQNNKVCIIVDDDPTGNQTVYNVPLLTSWNLDVFITEFKNKTPVFFVLTNSRSLSAAKTLKIYKDIAQKIEKASKLTKQDFTLVSRSDSTLRGHFPLEPNTLKEYANLNESITVFIPVMFEGGRVTVNNTHYVLDNQTLTPVSETPFAKDHSFAYSNSNLKSYIEEKTEGNVEASGVHSFSLNTIRTEKSAEIANQIIALPANTYCVFNSINYQDLDKVTHALLLAEKLGKKIVYRTSSSFVPSYIGLPPKSLLSASDLVKGHSKNGGLTIVGSYVKKSSEQLQSALTCFNKESIVEVDVNQIITDQNNSYKNTLVHQINTNISAGKDVIVFTSRTLITGANTASTIQIASKISQALVYLVNTLSITPRYLIAKGGITSHDIATKGLGMKRSKVLGQLLPGIPVWEMGDETKFSHLPYVVFPGNVGNTDSLQTIIKKLAN</sequence>